<evidence type="ECO:0000256" key="1">
    <source>
        <dbReference type="ARBA" id="ARBA00004141"/>
    </source>
</evidence>
<evidence type="ECO:0000256" key="3">
    <source>
        <dbReference type="ARBA" id="ARBA00022989"/>
    </source>
</evidence>
<evidence type="ECO:0000259" key="6">
    <source>
        <dbReference type="Pfam" id="PF05154"/>
    </source>
</evidence>
<proteinExistence type="predicted"/>
<comment type="caution">
    <text evidence="7">The sequence shown here is derived from an EMBL/GenBank/DDBJ whole genome shotgun (WGS) entry which is preliminary data.</text>
</comment>
<name>A0ABS9CQ12_9FIRM</name>
<dbReference type="EMBL" id="JAFBIT010000003">
    <property type="protein sequence ID" value="MCF2652902.1"/>
    <property type="molecule type" value="Genomic_DNA"/>
</dbReference>
<evidence type="ECO:0000256" key="2">
    <source>
        <dbReference type="ARBA" id="ARBA00022692"/>
    </source>
</evidence>
<reference evidence="7 8" key="1">
    <citation type="submission" date="2020-12" db="EMBL/GenBank/DDBJ databases">
        <title>Whole genome sequences of gut porcine anaerobes.</title>
        <authorList>
            <person name="Kubasova T."/>
            <person name="Jahodarova E."/>
            <person name="Rychlik I."/>
        </authorList>
    </citation>
    <scope>NUCLEOTIDE SEQUENCE [LARGE SCALE GENOMIC DNA]</scope>
    <source>
        <strain evidence="7 8">An867</strain>
    </source>
</reference>
<dbReference type="Proteomes" id="UP001299220">
    <property type="component" value="Unassembled WGS sequence"/>
</dbReference>
<protein>
    <submittedName>
        <fullName evidence="7">TM2 domain-containing protein</fullName>
    </submittedName>
</protein>
<keyword evidence="8" id="KW-1185">Reference proteome</keyword>
<feature type="domain" description="TM2" evidence="6">
    <location>
        <begin position="9"/>
        <end position="48"/>
    </location>
</feature>
<keyword evidence="3 5" id="KW-1133">Transmembrane helix</keyword>
<gene>
    <name evidence="7" type="ORF">JQM67_09845</name>
</gene>
<dbReference type="Pfam" id="PF05154">
    <property type="entry name" value="TM2"/>
    <property type="match status" value="1"/>
</dbReference>
<keyword evidence="4 5" id="KW-0472">Membrane</keyword>
<sequence length="87" mass="9049">MEPPAGYPQKSRLAAGILGILAGTLGLHNFYLGNSQRGLIQILVATLGSALTCGLSTVAMMIWGVVEGVQILEGKINIDGNGIKLKD</sequence>
<evidence type="ECO:0000256" key="4">
    <source>
        <dbReference type="ARBA" id="ARBA00023136"/>
    </source>
</evidence>
<organism evidence="7 8">
    <name type="scientific">Anaeromassilibacillus senegalensis</name>
    <dbReference type="NCBI Taxonomy" id="1673717"/>
    <lineage>
        <taxon>Bacteria</taxon>
        <taxon>Bacillati</taxon>
        <taxon>Bacillota</taxon>
        <taxon>Clostridia</taxon>
        <taxon>Eubacteriales</taxon>
        <taxon>Acutalibacteraceae</taxon>
        <taxon>Anaeromassilibacillus</taxon>
    </lineage>
</organism>
<accession>A0ABS9CQ12</accession>
<dbReference type="InterPro" id="IPR007829">
    <property type="entry name" value="TM2"/>
</dbReference>
<comment type="subcellular location">
    <subcellularLocation>
        <location evidence="1">Membrane</location>
        <topology evidence="1">Multi-pass membrane protein</topology>
    </subcellularLocation>
</comment>
<evidence type="ECO:0000313" key="7">
    <source>
        <dbReference type="EMBL" id="MCF2652902.1"/>
    </source>
</evidence>
<evidence type="ECO:0000313" key="8">
    <source>
        <dbReference type="Proteomes" id="UP001299220"/>
    </source>
</evidence>
<keyword evidence="2 5" id="KW-0812">Transmembrane</keyword>
<evidence type="ECO:0000256" key="5">
    <source>
        <dbReference type="SAM" id="Phobius"/>
    </source>
</evidence>
<feature type="transmembrane region" description="Helical" evidence="5">
    <location>
        <begin position="38"/>
        <end position="66"/>
    </location>
</feature>
<feature type="transmembrane region" description="Helical" evidence="5">
    <location>
        <begin position="12"/>
        <end position="32"/>
    </location>
</feature>